<gene>
    <name evidence="1" type="ORF">CNX65_31905</name>
</gene>
<protein>
    <submittedName>
        <fullName evidence="1">Uncharacterized protein</fullName>
    </submittedName>
</protein>
<reference evidence="1" key="1">
    <citation type="submission" date="2017-09" db="EMBL/GenBank/DDBJ databases">
        <title>Complete Genome Sequence of ansamitocin-producing Bacterium Actinosynnema pretiosum X47.</title>
        <authorList>
            <person name="Cao G."/>
            <person name="Zong G."/>
            <person name="Zhong C."/>
            <person name="Fu J."/>
        </authorList>
    </citation>
    <scope>NUCLEOTIDE SEQUENCE [LARGE SCALE GENOMIC DNA]</scope>
    <source>
        <strain evidence="1">X47</strain>
    </source>
</reference>
<evidence type="ECO:0000313" key="2">
    <source>
        <dbReference type="Proteomes" id="UP000218505"/>
    </source>
</evidence>
<accession>A0A290ZEE4</accession>
<proteinExistence type="predicted"/>
<dbReference type="Proteomes" id="UP000218505">
    <property type="component" value="Chromosome"/>
</dbReference>
<name>A0A290ZEE4_9PSEU</name>
<organism evidence="1 2">
    <name type="scientific">Actinosynnema pretiosum</name>
    <dbReference type="NCBI Taxonomy" id="42197"/>
    <lineage>
        <taxon>Bacteria</taxon>
        <taxon>Bacillati</taxon>
        <taxon>Actinomycetota</taxon>
        <taxon>Actinomycetes</taxon>
        <taxon>Pseudonocardiales</taxon>
        <taxon>Pseudonocardiaceae</taxon>
        <taxon>Actinosynnema</taxon>
    </lineage>
</organism>
<dbReference type="EMBL" id="CP023445">
    <property type="protein sequence ID" value="ATE57344.1"/>
    <property type="molecule type" value="Genomic_DNA"/>
</dbReference>
<dbReference type="AlphaFoldDB" id="A0A290ZEE4"/>
<evidence type="ECO:0000313" key="1">
    <source>
        <dbReference type="EMBL" id="ATE57344.1"/>
    </source>
</evidence>
<sequence length="97" mass="10074">MLAEPEPVALVDGAGGDVGITGDAELTVTPSRLVHGGTVREVVSWAGPWPAGERWWDEQALVRAAHLQVVGVAADGGQLVFLLIRTGGKWAVEGVHG</sequence>
<keyword evidence="2" id="KW-1185">Reference proteome</keyword>
<dbReference type="KEGG" id="apre:CNX65_31905"/>